<name>A0ABV8Q0X6_9BACT</name>
<keyword evidence="7" id="KW-0998">Cell outer membrane</keyword>
<evidence type="ECO:0000313" key="8">
    <source>
        <dbReference type="EMBL" id="MFC4233331.1"/>
    </source>
</evidence>
<gene>
    <name evidence="8" type="ORF">ACFOW1_15625</name>
</gene>
<evidence type="ECO:0000256" key="6">
    <source>
        <dbReference type="ARBA" id="ARBA00023136"/>
    </source>
</evidence>
<dbReference type="PANTHER" id="PTHR30026">
    <property type="entry name" value="OUTER MEMBRANE PROTEIN TOLC"/>
    <property type="match status" value="1"/>
</dbReference>
<dbReference type="RefSeq" id="WP_379015563.1">
    <property type="nucleotide sequence ID" value="NZ_JBHSDC010000029.1"/>
</dbReference>
<evidence type="ECO:0000313" key="9">
    <source>
        <dbReference type="Proteomes" id="UP001595906"/>
    </source>
</evidence>
<keyword evidence="6" id="KW-0472">Membrane</keyword>
<dbReference type="InterPro" id="IPR051906">
    <property type="entry name" value="TolC-like"/>
</dbReference>
<keyword evidence="4" id="KW-1134">Transmembrane beta strand</keyword>
<keyword evidence="5" id="KW-0812">Transmembrane</keyword>
<dbReference type="InterPro" id="IPR003423">
    <property type="entry name" value="OMP_efflux"/>
</dbReference>
<protein>
    <submittedName>
        <fullName evidence="8">TolC family protein</fullName>
    </submittedName>
</protein>
<evidence type="ECO:0000256" key="3">
    <source>
        <dbReference type="ARBA" id="ARBA00022448"/>
    </source>
</evidence>
<sequence>MFKRIFIPFVSLFLVINSNGQKPISEADAVNMALKNSRNISAAALSVLQQKQLLKSTINLPNPEVFIESPTGNFYTGSITQSIEFPTVYGKQYQLQKQKIVLAEKEKGVSENDVKLQVKQLYLLLQYAVALQQQLFVQDTVYQRISTAGGRQFDAGQIDYLQKTVAESQYGEVHNQYVQAQISITNLQSQLQYLTGSQEVFTVFPLDNNQLTNKVVPTDSTLFDTNPSLQIANQNTIISQNNIDLQKAKALPGLALGYFNQGERSTPIGNRFRFGFTVPLWFGQYKSNIAAAKTELDINKQKVNGLQQQLSVQLLQAQNELAVYTQSLQYYQTTGLKKANEIITTAKRLFDNGQNDYIGYLRNINDAYSIQLKYLEAIKNYNLSVLSIKYLTGTL</sequence>
<evidence type="ECO:0000256" key="7">
    <source>
        <dbReference type="ARBA" id="ARBA00023237"/>
    </source>
</evidence>
<dbReference type="SUPFAM" id="SSF56954">
    <property type="entry name" value="Outer membrane efflux proteins (OEP)"/>
    <property type="match status" value="1"/>
</dbReference>
<comment type="caution">
    <text evidence="8">The sequence shown here is derived from an EMBL/GenBank/DDBJ whole genome shotgun (WGS) entry which is preliminary data.</text>
</comment>
<accession>A0ABV8Q0X6</accession>
<evidence type="ECO:0000256" key="4">
    <source>
        <dbReference type="ARBA" id="ARBA00022452"/>
    </source>
</evidence>
<evidence type="ECO:0000256" key="1">
    <source>
        <dbReference type="ARBA" id="ARBA00004442"/>
    </source>
</evidence>
<keyword evidence="9" id="KW-1185">Reference proteome</keyword>
<dbReference type="EMBL" id="JBHSDC010000029">
    <property type="protein sequence ID" value="MFC4233331.1"/>
    <property type="molecule type" value="Genomic_DNA"/>
</dbReference>
<evidence type="ECO:0000256" key="2">
    <source>
        <dbReference type="ARBA" id="ARBA00007613"/>
    </source>
</evidence>
<organism evidence="8 9">
    <name type="scientific">Parasediminibacterium paludis</name>
    <dbReference type="NCBI Taxonomy" id="908966"/>
    <lineage>
        <taxon>Bacteria</taxon>
        <taxon>Pseudomonadati</taxon>
        <taxon>Bacteroidota</taxon>
        <taxon>Chitinophagia</taxon>
        <taxon>Chitinophagales</taxon>
        <taxon>Chitinophagaceae</taxon>
        <taxon>Parasediminibacterium</taxon>
    </lineage>
</organism>
<evidence type="ECO:0000256" key="5">
    <source>
        <dbReference type="ARBA" id="ARBA00022692"/>
    </source>
</evidence>
<comment type="subcellular location">
    <subcellularLocation>
        <location evidence="1">Cell outer membrane</location>
    </subcellularLocation>
</comment>
<reference evidence="9" key="1">
    <citation type="journal article" date="2019" name="Int. J. Syst. Evol. Microbiol.">
        <title>The Global Catalogue of Microorganisms (GCM) 10K type strain sequencing project: providing services to taxonomists for standard genome sequencing and annotation.</title>
        <authorList>
            <consortium name="The Broad Institute Genomics Platform"/>
            <consortium name="The Broad Institute Genome Sequencing Center for Infectious Disease"/>
            <person name="Wu L."/>
            <person name="Ma J."/>
        </authorList>
    </citation>
    <scope>NUCLEOTIDE SEQUENCE [LARGE SCALE GENOMIC DNA]</scope>
    <source>
        <strain evidence="9">CECT 8010</strain>
    </source>
</reference>
<dbReference type="Proteomes" id="UP001595906">
    <property type="component" value="Unassembled WGS sequence"/>
</dbReference>
<dbReference type="PANTHER" id="PTHR30026:SF20">
    <property type="entry name" value="OUTER MEMBRANE PROTEIN TOLC"/>
    <property type="match status" value="1"/>
</dbReference>
<dbReference type="Pfam" id="PF02321">
    <property type="entry name" value="OEP"/>
    <property type="match status" value="1"/>
</dbReference>
<proteinExistence type="inferred from homology"/>
<dbReference type="Gene3D" id="1.20.1600.10">
    <property type="entry name" value="Outer membrane efflux proteins (OEP)"/>
    <property type="match status" value="1"/>
</dbReference>
<keyword evidence="3" id="KW-0813">Transport</keyword>
<comment type="similarity">
    <text evidence="2">Belongs to the outer membrane factor (OMF) (TC 1.B.17) family.</text>
</comment>